<dbReference type="Pfam" id="PF05114">
    <property type="entry name" value="MbnB_TglH_ChrH"/>
    <property type="match status" value="1"/>
</dbReference>
<accession>A0ABQ6LYX8</accession>
<dbReference type="InterPro" id="IPR036237">
    <property type="entry name" value="Xyl_isomerase-like_sf"/>
</dbReference>
<comment type="caution">
    <text evidence="2">The sequence shown here is derived from an EMBL/GenBank/DDBJ whole genome shotgun (WGS) entry which is preliminary data.</text>
</comment>
<dbReference type="NCBIfam" id="NF003818">
    <property type="entry name" value="PRK05409.1"/>
    <property type="match status" value="1"/>
</dbReference>
<sequence>MKNSQTNKYPVQGAGLGLRRSAMEEMLTLSDADVDFLEVAPENWINVGGRYGRMFREMTERFPFVIHGLSLSIGAPEPLDMDLVRSVKAFMAEHNIRYYSEHLSYCSEHGHLYDLMPIPFTEEAVHYVAGRIRQVQDVLGQRIAMENVSYYAAPGQEMDELSFINAVIAEADCDLLLDVNNIYVNAINHGYDALEFLQGLPGDRARYMHVAGHFNEAEDLKVDTHGADVIDPVWTLLQQAYALYGPLPTLLERDFNIPPLPQLLREVEKIKRLQAEAGANAHAGRLADTEKVAARGGA</sequence>
<name>A0ABQ6LYX8_9GAMM</name>
<evidence type="ECO:0000313" key="3">
    <source>
        <dbReference type="Proteomes" id="UP001224392"/>
    </source>
</evidence>
<protein>
    <recommendedName>
        <fullName evidence="1">UPF0276 protein MNKW57_16160</fullName>
    </recommendedName>
</protein>
<dbReference type="PANTHER" id="PTHR42194:SF1">
    <property type="entry name" value="UPF0276 PROTEIN HI_1600"/>
    <property type="match status" value="1"/>
</dbReference>
<dbReference type="Proteomes" id="UP001224392">
    <property type="component" value="Unassembled WGS sequence"/>
</dbReference>
<evidence type="ECO:0000313" key="2">
    <source>
        <dbReference type="EMBL" id="GMG87295.1"/>
    </source>
</evidence>
<dbReference type="InterPro" id="IPR007801">
    <property type="entry name" value="MbnB/TglH/ChrH"/>
</dbReference>
<dbReference type="PANTHER" id="PTHR42194">
    <property type="entry name" value="UPF0276 PROTEIN HI_1600"/>
    <property type="match status" value="1"/>
</dbReference>
<evidence type="ECO:0000256" key="1">
    <source>
        <dbReference type="HAMAP-Rule" id="MF_00697"/>
    </source>
</evidence>
<keyword evidence="3" id="KW-1185">Reference proteome</keyword>
<dbReference type="SUPFAM" id="SSF51658">
    <property type="entry name" value="Xylose isomerase-like"/>
    <property type="match status" value="1"/>
</dbReference>
<reference evidence="2 3" key="1">
    <citation type="submission" date="2023-04" db="EMBL/GenBank/DDBJ databases">
        <title>Marinobulbifer ophiurae gen. nov., sp. Nov., isolate from tissue of brittle star Ophioplocus japonicus.</title>
        <authorList>
            <person name="Kawano K."/>
            <person name="Sawayama S."/>
            <person name="Nakagawa S."/>
        </authorList>
    </citation>
    <scope>NUCLEOTIDE SEQUENCE [LARGE SCALE GENOMIC DNA]</scope>
    <source>
        <strain evidence="2 3">NKW57</strain>
    </source>
</reference>
<dbReference type="RefSeq" id="WP_285763928.1">
    <property type="nucleotide sequence ID" value="NZ_BSYJ01000003.1"/>
</dbReference>
<proteinExistence type="inferred from homology"/>
<dbReference type="HAMAP" id="MF_00697">
    <property type="entry name" value="UPF0276"/>
    <property type="match status" value="1"/>
</dbReference>
<dbReference type="EMBL" id="BSYJ01000003">
    <property type="protein sequence ID" value="GMG87295.1"/>
    <property type="molecule type" value="Genomic_DNA"/>
</dbReference>
<gene>
    <name evidence="2" type="ORF">MNKW57_16160</name>
</gene>
<dbReference type="Gene3D" id="3.20.20.150">
    <property type="entry name" value="Divalent-metal-dependent TIM barrel enzymes"/>
    <property type="match status" value="1"/>
</dbReference>
<organism evidence="2 3">
    <name type="scientific">Biformimicrobium ophioploci</name>
    <dbReference type="NCBI Taxonomy" id="3036711"/>
    <lineage>
        <taxon>Bacteria</taxon>
        <taxon>Pseudomonadati</taxon>
        <taxon>Pseudomonadota</taxon>
        <taxon>Gammaproteobacteria</taxon>
        <taxon>Cellvibrionales</taxon>
        <taxon>Microbulbiferaceae</taxon>
        <taxon>Biformimicrobium</taxon>
    </lineage>
</organism>
<comment type="similarity">
    <text evidence="1">Belongs to the UPF0276 family.</text>
</comment>